<keyword evidence="4" id="KW-0547">Nucleotide-binding</keyword>
<organism evidence="10">
    <name type="scientific">freshwater metagenome</name>
    <dbReference type="NCBI Taxonomy" id="449393"/>
    <lineage>
        <taxon>unclassified sequences</taxon>
        <taxon>metagenomes</taxon>
        <taxon>ecological metagenomes</taxon>
    </lineage>
</organism>
<evidence type="ECO:0000256" key="7">
    <source>
        <dbReference type="ARBA" id="ARBA00023204"/>
    </source>
</evidence>
<comment type="similarity">
    <text evidence="2">Belongs to the RecN family.</text>
</comment>
<dbReference type="PIRSF" id="PIRSF003128">
    <property type="entry name" value="RecN"/>
    <property type="match status" value="1"/>
</dbReference>
<dbReference type="NCBIfam" id="TIGR00634">
    <property type="entry name" value="recN"/>
    <property type="match status" value="1"/>
</dbReference>
<dbReference type="GO" id="GO:0005524">
    <property type="term" value="F:ATP binding"/>
    <property type="evidence" value="ECO:0007669"/>
    <property type="project" value="UniProtKB-KW"/>
</dbReference>
<evidence type="ECO:0000259" key="9">
    <source>
        <dbReference type="Pfam" id="PF02463"/>
    </source>
</evidence>
<protein>
    <recommendedName>
        <fullName evidence="3">DNA repair protein RecN</fullName>
    </recommendedName>
    <alternativeName>
        <fullName evidence="8">Recombination protein N</fullName>
    </alternativeName>
</protein>
<dbReference type="InterPro" id="IPR004604">
    <property type="entry name" value="DNA_recomb/repair_RecN"/>
</dbReference>
<dbReference type="CDD" id="cd03241">
    <property type="entry name" value="ABC_RecN"/>
    <property type="match status" value="1"/>
</dbReference>
<dbReference type="AlphaFoldDB" id="A0A6J5YMB5"/>
<dbReference type="InterPro" id="IPR003395">
    <property type="entry name" value="RecF/RecN/SMC_N"/>
</dbReference>
<dbReference type="GO" id="GO:0006281">
    <property type="term" value="P:DNA repair"/>
    <property type="evidence" value="ECO:0007669"/>
    <property type="project" value="UniProtKB-KW"/>
</dbReference>
<keyword evidence="7" id="KW-0234">DNA repair</keyword>
<dbReference type="EMBL" id="CAESAJ010000011">
    <property type="protein sequence ID" value="CAB4331441.1"/>
    <property type="molecule type" value="Genomic_DNA"/>
</dbReference>
<sequence>MIEQVRIRNLGVINEATLDLSPGFNVLTGETGTGKTMVFRGLNLAFGGKAEATVVSHGSTQAVVEVDAILTEEVAQVVTELGGEIEQGNVTIISRQINSTGRSRSFVGGVSVPAAAVSDIGDQLVAVHGQSEQLRLTKASQQRLILDRFGGETVSPVLRGYQEVWTKVLALRSRIELLSSDSASRERELERIRKVVELFDSLKPQPGEDRELDDESKRLANSEALHSAAMAAETSLVGDDNDSSGTISLLATGRKALEREMSHDPAIEAIAQRMRELEVLMSDVSADVSNYLHSIDASPERLEYVESRRAALRSASREFGDVDALIAWVDENRTRMDELAGGDEVIEALRQELEIEIAQLRIWADKLSAIRTSAAATFTSQVTGELEGLAMPGARVEFVIDATEPGPHGADDIKLGLVSRPNAPWVPIAKGASGGELSRIMLAVEVVLAAADPIDTFIFDEVDAGVGGAAAVEIGRRLAQLGKTAQVIVVTHLPQVAAFADRHLVVSRMDDEEVHNSAIREVRDQDRVQELARMLAGLSDSQAGTSLAQELLDLAQQSR</sequence>
<feature type="domain" description="RecF/RecN/SMC N-terminal" evidence="9">
    <location>
        <begin position="2"/>
        <end position="510"/>
    </location>
</feature>
<name>A0A6J5YMB5_9ZZZZ</name>
<evidence type="ECO:0000256" key="6">
    <source>
        <dbReference type="ARBA" id="ARBA00022840"/>
    </source>
</evidence>
<evidence type="ECO:0000256" key="3">
    <source>
        <dbReference type="ARBA" id="ARBA00021315"/>
    </source>
</evidence>
<evidence type="ECO:0000256" key="2">
    <source>
        <dbReference type="ARBA" id="ARBA00009441"/>
    </source>
</evidence>
<dbReference type="PANTHER" id="PTHR11059:SF0">
    <property type="entry name" value="DNA REPAIR PROTEIN RECN"/>
    <property type="match status" value="1"/>
</dbReference>
<dbReference type="GO" id="GO:0009432">
    <property type="term" value="P:SOS response"/>
    <property type="evidence" value="ECO:0007669"/>
    <property type="project" value="TreeGrafter"/>
</dbReference>
<evidence type="ECO:0000256" key="1">
    <source>
        <dbReference type="ARBA" id="ARBA00003618"/>
    </source>
</evidence>
<dbReference type="Pfam" id="PF02463">
    <property type="entry name" value="SMC_N"/>
    <property type="match status" value="1"/>
</dbReference>
<dbReference type="PANTHER" id="PTHR11059">
    <property type="entry name" value="DNA REPAIR PROTEIN RECN"/>
    <property type="match status" value="1"/>
</dbReference>
<dbReference type="GO" id="GO:0043590">
    <property type="term" value="C:bacterial nucleoid"/>
    <property type="evidence" value="ECO:0007669"/>
    <property type="project" value="TreeGrafter"/>
</dbReference>
<evidence type="ECO:0000313" key="10">
    <source>
        <dbReference type="EMBL" id="CAB4331441.1"/>
    </source>
</evidence>
<evidence type="ECO:0000256" key="8">
    <source>
        <dbReference type="ARBA" id="ARBA00033408"/>
    </source>
</evidence>
<accession>A0A6J5YMB5</accession>
<comment type="function">
    <text evidence="1">May be involved in recombinational repair of damaged DNA.</text>
</comment>
<proteinExistence type="inferred from homology"/>
<dbReference type="SUPFAM" id="SSF52540">
    <property type="entry name" value="P-loop containing nucleoside triphosphate hydrolases"/>
    <property type="match status" value="1"/>
</dbReference>
<reference evidence="10" key="1">
    <citation type="submission" date="2020-05" db="EMBL/GenBank/DDBJ databases">
        <authorList>
            <person name="Chiriac C."/>
            <person name="Salcher M."/>
            <person name="Ghai R."/>
            <person name="Kavagutti S V."/>
        </authorList>
    </citation>
    <scope>NUCLEOTIDE SEQUENCE</scope>
</reference>
<keyword evidence="5" id="KW-0227">DNA damage</keyword>
<gene>
    <name evidence="10" type="ORF">UFOPK3770_00213</name>
</gene>
<dbReference type="Gene3D" id="3.40.50.300">
    <property type="entry name" value="P-loop containing nucleotide triphosphate hydrolases"/>
    <property type="match status" value="2"/>
</dbReference>
<evidence type="ECO:0000256" key="5">
    <source>
        <dbReference type="ARBA" id="ARBA00022763"/>
    </source>
</evidence>
<keyword evidence="6" id="KW-0067">ATP-binding</keyword>
<dbReference type="InterPro" id="IPR027417">
    <property type="entry name" value="P-loop_NTPase"/>
</dbReference>
<evidence type="ECO:0000256" key="4">
    <source>
        <dbReference type="ARBA" id="ARBA00022741"/>
    </source>
</evidence>
<dbReference type="GO" id="GO:0006310">
    <property type="term" value="P:DNA recombination"/>
    <property type="evidence" value="ECO:0007669"/>
    <property type="project" value="InterPro"/>
</dbReference>